<dbReference type="PANTHER" id="PTHR15822">
    <property type="entry name" value="TRAF AND TNF RECEPTOR-ASSOCIATED PROTEIN"/>
    <property type="match status" value="1"/>
</dbReference>
<dbReference type="Gene3D" id="3.60.10.10">
    <property type="entry name" value="Endonuclease/exonuclease/phosphatase"/>
    <property type="match status" value="1"/>
</dbReference>
<evidence type="ECO:0000313" key="15">
    <source>
        <dbReference type="EMBL" id="KOF86586.1"/>
    </source>
</evidence>
<dbReference type="CDD" id="cd09080">
    <property type="entry name" value="TDP2"/>
    <property type="match status" value="1"/>
</dbReference>
<dbReference type="GO" id="GO:0005737">
    <property type="term" value="C:cytoplasm"/>
    <property type="evidence" value="ECO:0007669"/>
    <property type="project" value="TreeGrafter"/>
</dbReference>
<evidence type="ECO:0000256" key="9">
    <source>
        <dbReference type="ARBA" id="ARBA00022842"/>
    </source>
</evidence>
<dbReference type="FunFam" id="3.60.10.10:FF:000024">
    <property type="entry name" value="Tyrosyl-DNA phosphodiesterase 2"/>
    <property type="match status" value="1"/>
</dbReference>
<dbReference type="OMA" id="HRFDRIF"/>
<dbReference type="GO" id="GO:0004518">
    <property type="term" value="F:nuclease activity"/>
    <property type="evidence" value="ECO:0007669"/>
    <property type="project" value="UniProtKB-KW"/>
</dbReference>
<sequence>MSDSSEEDESQLPSGAECKERCDEFVKLTGTDSALAMFYLQNCSWDLQCAVNFYFEKNGGENTNKNSTSDSKETPKNTPKHPQENNAINSSKKKRKRVSLEPQGLLQNAAISEDKRIRLLSWNIDGLDTNNLKRRTKAVCQVIANENPHVIFLQEVVPESLVVLKKYCPDYRVSASSDVGYFTVTLLKESEVRTETEEVFPFFSSVMSRCLLLTECIIKDVPVLLINTHLESMAGHANERQRQLNIGFKKVLETDKKRTVIFGGDLNLREKELVNVGGIPNQVTDVWEATGKRPEAKFTWDTQRNDNKGFEGKFKPRCRFDRIYMRNSQPKGLKPVYFELVGLERIPKCHRFASDHWGLLVHINIEA</sequence>
<evidence type="ECO:0000256" key="10">
    <source>
        <dbReference type="ARBA" id="ARBA00023204"/>
    </source>
</evidence>
<dbReference type="KEGG" id="obi:106871667"/>
<dbReference type="Gene3D" id="1.10.8.10">
    <property type="entry name" value="DNA helicase RuvA subunit, C-terminal domain"/>
    <property type="match status" value="1"/>
</dbReference>
<comment type="cofactor">
    <cofactor evidence="2">
        <name>Mg(2+)</name>
        <dbReference type="ChEBI" id="CHEBI:18420"/>
    </cofactor>
</comment>
<evidence type="ECO:0000256" key="3">
    <source>
        <dbReference type="ARBA" id="ARBA00004322"/>
    </source>
</evidence>
<dbReference type="AlphaFoldDB" id="A0A0L8HBD4"/>
<dbReference type="InterPro" id="IPR051547">
    <property type="entry name" value="TDP2-like"/>
</dbReference>
<evidence type="ECO:0000256" key="11">
    <source>
        <dbReference type="ARBA" id="ARBA00023242"/>
    </source>
</evidence>
<evidence type="ECO:0000256" key="8">
    <source>
        <dbReference type="ARBA" id="ARBA00022801"/>
    </source>
</evidence>
<dbReference type="Pfam" id="PF03372">
    <property type="entry name" value="Exo_endo_phos"/>
    <property type="match status" value="1"/>
</dbReference>
<keyword evidence="5" id="KW-0540">Nuclease</keyword>
<dbReference type="OrthoDB" id="9975959at2759"/>
<dbReference type="PANTHER" id="PTHR15822:SF4">
    <property type="entry name" value="TYROSYL-DNA PHOSPHODIESTERASE 2"/>
    <property type="match status" value="1"/>
</dbReference>
<evidence type="ECO:0000256" key="13">
    <source>
        <dbReference type="SAM" id="MobiDB-lite"/>
    </source>
</evidence>
<protein>
    <recommendedName>
        <fullName evidence="4">Tyrosyl-DNA phosphodiesterase 2</fullName>
    </recommendedName>
    <alternativeName>
        <fullName evidence="12">5'-tyrosyl-DNA phosphodiesterase</fullName>
    </alternativeName>
</protein>
<dbReference type="InterPro" id="IPR036691">
    <property type="entry name" value="Endo/exonu/phosph_ase_sf"/>
</dbReference>
<dbReference type="GO" id="GO:0006302">
    <property type="term" value="P:double-strand break repair"/>
    <property type="evidence" value="ECO:0007669"/>
    <property type="project" value="TreeGrafter"/>
</dbReference>
<dbReference type="Pfam" id="PF14555">
    <property type="entry name" value="UBA_4"/>
    <property type="match status" value="1"/>
</dbReference>
<dbReference type="CDD" id="cd14672">
    <property type="entry name" value="UBA_ceTYDP2_like"/>
    <property type="match status" value="1"/>
</dbReference>
<dbReference type="InterPro" id="IPR005135">
    <property type="entry name" value="Endo/exonuclease/phosphatase"/>
</dbReference>
<evidence type="ECO:0000256" key="6">
    <source>
        <dbReference type="ARBA" id="ARBA00022723"/>
    </source>
</evidence>
<comment type="subcellular location">
    <subcellularLocation>
        <location evidence="3">Nucleus</location>
        <location evidence="3">PML body</location>
    </subcellularLocation>
</comment>
<dbReference type="InterPro" id="IPR009060">
    <property type="entry name" value="UBA-like_sf"/>
</dbReference>
<dbReference type="GO" id="GO:0070260">
    <property type="term" value="F:5'-tyrosyl-DNA phosphodiesterase activity"/>
    <property type="evidence" value="ECO:0007669"/>
    <property type="project" value="TreeGrafter"/>
</dbReference>
<keyword evidence="10" id="KW-0234">DNA repair</keyword>
<evidence type="ECO:0000256" key="1">
    <source>
        <dbReference type="ARBA" id="ARBA00001936"/>
    </source>
</evidence>
<evidence type="ECO:0000256" key="12">
    <source>
        <dbReference type="ARBA" id="ARBA00031304"/>
    </source>
</evidence>
<evidence type="ECO:0000259" key="14">
    <source>
        <dbReference type="Pfam" id="PF03372"/>
    </source>
</evidence>
<keyword evidence="6" id="KW-0479">Metal-binding</keyword>
<keyword evidence="8" id="KW-0378">Hydrolase</keyword>
<dbReference type="SUPFAM" id="SSF46934">
    <property type="entry name" value="UBA-like"/>
    <property type="match status" value="1"/>
</dbReference>
<feature type="compositionally biased region" description="Polar residues" evidence="13">
    <location>
        <begin position="60"/>
        <end position="69"/>
    </location>
</feature>
<name>A0A0L8HBD4_OCTBM</name>
<dbReference type="EMBL" id="KQ418599">
    <property type="protein sequence ID" value="KOF86586.1"/>
    <property type="molecule type" value="Genomic_DNA"/>
</dbReference>
<dbReference type="SUPFAM" id="SSF56219">
    <property type="entry name" value="DNase I-like"/>
    <property type="match status" value="1"/>
</dbReference>
<dbReference type="GO" id="GO:0016605">
    <property type="term" value="C:PML body"/>
    <property type="evidence" value="ECO:0007669"/>
    <property type="project" value="UniProtKB-SubCell"/>
</dbReference>
<evidence type="ECO:0000256" key="5">
    <source>
        <dbReference type="ARBA" id="ARBA00022722"/>
    </source>
</evidence>
<proteinExistence type="predicted"/>
<reference evidence="15" key="1">
    <citation type="submission" date="2015-07" db="EMBL/GenBank/DDBJ databases">
        <title>MeaNS - Measles Nucleotide Surveillance Program.</title>
        <authorList>
            <person name="Tran T."/>
            <person name="Druce J."/>
        </authorList>
    </citation>
    <scope>NUCLEOTIDE SEQUENCE</scope>
    <source>
        <strain evidence="15">UCB-OBI-ISO-001</strain>
        <tissue evidence="15">Gonad</tissue>
    </source>
</reference>
<accession>A0A0L8HBD4</accession>
<dbReference type="GO" id="GO:0046872">
    <property type="term" value="F:metal ion binding"/>
    <property type="evidence" value="ECO:0007669"/>
    <property type="project" value="UniProtKB-KW"/>
</dbReference>
<feature type="domain" description="Endonuclease/exonuclease/phosphatase" evidence="14">
    <location>
        <begin position="120"/>
        <end position="356"/>
    </location>
</feature>
<evidence type="ECO:0000256" key="4">
    <source>
        <dbReference type="ARBA" id="ARBA00017870"/>
    </source>
</evidence>
<evidence type="ECO:0000256" key="7">
    <source>
        <dbReference type="ARBA" id="ARBA00022763"/>
    </source>
</evidence>
<dbReference type="STRING" id="37653.A0A0L8HBD4"/>
<comment type="cofactor">
    <cofactor evidence="1">
        <name>Mn(2+)</name>
        <dbReference type="ChEBI" id="CHEBI:29035"/>
    </cofactor>
</comment>
<keyword evidence="9" id="KW-0460">Magnesium</keyword>
<feature type="region of interest" description="Disordered" evidence="13">
    <location>
        <begin position="60"/>
        <end position="99"/>
    </location>
</feature>
<keyword evidence="7" id="KW-0227">DNA damage</keyword>
<keyword evidence="11" id="KW-0539">Nucleus</keyword>
<dbReference type="GO" id="GO:0003697">
    <property type="term" value="F:single-stranded DNA binding"/>
    <property type="evidence" value="ECO:0007669"/>
    <property type="project" value="TreeGrafter"/>
</dbReference>
<organism evidence="15">
    <name type="scientific">Octopus bimaculoides</name>
    <name type="common">California two-spotted octopus</name>
    <dbReference type="NCBI Taxonomy" id="37653"/>
    <lineage>
        <taxon>Eukaryota</taxon>
        <taxon>Metazoa</taxon>
        <taxon>Spiralia</taxon>
        <taxon>Lophotrochozoa</taxon>
        <taxon>Mollusca</taxon>
        <taxon>Cephalopoda</taxon>
        <taxon>Coleoidea</taxon>
        <taxon>Octopodiformes</taxon>
        <taxon>Octopoda</taxon>
        <taxon>Incirrata</taxon>
        <taxon>Octopodidae</taxon>
        <taxon>Octopus</taxon>
    </lineage>
</organism>
<evidence type="ECO:0000256" key="2">
    <source>
        <dbReference type="ARBA" id="ARBA00001946"/>
    </source>
</evidence>
<gene>
    <name evidence="15" type="ORF">OCBIM_22018305mg</name>
</gene>